<dbReference type="SUPFAM" id="SSF47413">
    <property type="entry name" value="lambda repressor-like DNA-binding domains"/>
    <property type="match status" value="1"/>
</dbReference>
<gene>
    <name evidence="2" type="ORF">J3S90_09275</name>
</gene>
<evidence type="ECO:0000259" key="1">
    <source>
        <dbReference type="PROSITE" id="PS50943"/>
    </source>
</evidence>
<proteinExistence type="predicted"/>
<dbReference type="CDD" id="cd00093">
    <property type="entry name" value="HTH_XRE"/>
    <property type="match status" value="1"/>
</dbReference>
<name>A0ABS5CTP6_9FLAO</name>
<organism evidence="2 3">
    <name type="scientific">Flavobacterium flabelliforme</name>
    <dbReference type="NCBI Taxonomy" id="2816119"/>
    <lineage>
        <taxon>Bacteria</taxon>
        <taxon>Pseudomonadati</taxon>
        <taxon>Bacteroidota</taxon>
        <taxon>Flavobacteriia</taxon>
        <taxon>Flavobacteriales</taxon>
        <taxon>Flavobacteriaceae</taxon>
        <taxon>Flavobacterium</taxon>
    </lineage>
</organism>
<dbReference type="Gene3D" id="1.10.260.40">
    <property type="entry name" value="lambda repressor-like DNA-binding domains"/>
    <property type="match status" value="1"/>
</dbReference>
<dbReference type="InterPro" id="IPR001387">
    <property type="entry name" value="Cro/C1-type_HTH"/>
</dbReference>
<comment type="caution">
    <text evidence="2">The sequence shown here is derived from an EMBL/GenBank/DDBJ whole genome shotgun (WGS) entry which is preliminary data.</text>
</comment>
<evidence type="ECO:0000313" key="3">
    <source>
        <dbReference type="Proteomes" id="UP000674217"/>
    </source>
</evidence>
<evidence type="ECO:0000313" key="2">
    <source>
        <dbReference type="EMBL" id="MBP4141993.1"/>
    </source>
</evidence>
<reference evidence="2 3" key="1">
    <citation type="submission" date="2021-03" db="EMBL/GenBank/DDBJ databases">
        <title>Flavobacterium Flabelliformis Sp. Nov. And Flavobacterium Geliluteum Sp. Nov., Two Novel Multidrug Resistant Psychrophilic Species Isolated From Antarctica.</title>
        <authorList>
            <person name="Kralova S."/>
            <person name="Busse H.J."/>
            <person name="Bezdicek M."/>
            <person name="Nykrynova M."/>
            <person name="Kroupova E."/>
            <person name="Krsek D."/>
            <person name="Sedlacek I."/>
        </authorList>
    </citation>
    <scope>NUCLEOTIDE SEQUENCE [LARGE SCALE GENOMIC DNA]</scope>
    <source>
        <strain evidence="2 3">P4023</strain>
    </source>
</reference>
<feature type="domain" description="HTH cro/C1-type" evidence="1">
    <location>
        <begin position="33"/>
        <end position="78"/>
    </location>
</feature>
<dbReference type="Pfam" id="PF01381">
    <property type="entry name" value="HTH_3"/>
    <property type="match status" value="1"/>
</dbReference>
<accession>A0ABS5CTP6</accession>
<dbReference type="PROSITE" id="PS50943">
    <property type="entry name" value="HTH_CROC1"/>
    <property type="match status" value="1"/>
</dbReference>
<sequence>MDNDDFTLEKKALGNRVQELRLKIIDPSSNNPISQEELGLRAGTAKKTIGEIERGVTNSKFETLLMISKALNITINELFHFDMEKYKAKRE</sequence>
<dbReference type="InterPro" id="IPR010982">
    <property type="entry name" value="Lambda_DNA-bd_dom_sf"/>
</dbReference>
<protein>
    <submittedName>
        <fullName evidence="2">Helix-turn-helix transcriptional regulator</fullName>
    </submittedName>
</protein>
<dbReference type="Proteomes" id="UP000674217">
    <property type="component" value="Unassembled WGS sequence"/>
</dbReference>
<dbReference type="EMBL" id="JAGFBU010000003">
    <property type="protein sequence ID" value="MBP4141993.1"/>
    <property type="molecule type" value="Genomic_DNA"/>
</dbReference>
<dbReference type="SMART" id="SM00530">
    <property type="entry name" value="HTH_XRE"/>
    <property type="match status" value="1"/>
</dbReference>
<keyword evidence="3" id="KW-1185">Reference proteome</keyword>